<dbReference type="KEGG" id="rru:Rru_A0005"/>
<dbReference type="RefSeq" id="WP_011387766.1">
    <property type="nucleotide sequence ID" value="NC_007643.1"/>
</dbReference>
<evidence type="ECO:0000313" key="2">
    <source>
        <dbReference type="Proteomes" id="UP000001929"/>
    </source>
</evidence>
<dbReference type="STRING" id="269796.Rru_A0005"/>
<dbReference type="AlphaFoldDB" id="Q2RYI5"/>
<dbReference type="Proteomes" id="UP000001929">
    <property type="component" value="Chromosome"/>
</dbReference>
<name>Q2RYI5_RHORT</name>
<evidence type="ECO:0000313" key="1">
    <source>
        <dbReference type="EMBL" id="ABC20810.1"/>
    </source>
</evidence>
<dbReference type="EnsemblBacteria" id="ABC20810">
    <property type="protein sequence ID" value="ABC20810"/>
    <property type="gene ID" value="Rru_A0005"/>
</dbReference>
<protein>
    <submittedName>
        <fullName evidence="1">Killer suppression protein HigA, putative</fullName>
    </submittedName>
</protein>
<dbReference type="HOGENOM" id="CLU_164011_0_0_5"/>
<sequence>MLVSYATTKLLKLCTTQQKLVKAFGKPCAEEIEDRITTLMAMPTLGDIPIYPPERRHKLDGRRKGQWAVEAHGGVRICLVPANTPLPRCADGSVDLTLVTEVEIVFVGDYHGES</sequence>
<organism evidence="1 2">
    <name type="scientific">Rhodospirillum rubrum (strain ATCC 11170 / ATH 1.1.1 / DSM 467 / LMG 4362 / NCIMB 8255 / S1)</name>
    <dbReference type="NCBI Taxonomy" id="269796"/>
    <lineage>
        <taxon>Bacteria</taxon>
        <taxon>Pseudomonadati</taxon>
        <taxon>Pseudomonadota</taxon>
        <taxon>Alphaproteobacteria</taxon>
        <taxon>Rhodospirillales</taxon>
        <taxon>Rhodospirillaceae</taxon>
        <taxon>Rhodospirillum</taxon>
    </lineage>
</organism>
<dbReference type="InterPro" id="IPR035093">
    <property type="entry name" value="RelE/ParE_toxin_dom_sf"/>
</dbReference>
<keyword evidence="2" id="KW-1185">Reference proteome</keyword>
<dbReference type="EMBL" id="CP000230">
    <property type="protein sequence ID" value="ABC20810.1"/>
    <property type="molecule type" value="Genomic_DNA"/>
</dbReference>
<proteinExistence type="predicted"/>
<gene>
    <name evidence="1" type="ordered locus">Rru_A0005</name>
</gene>
<dbReference type="Gene3D" id="3.30.2310.20">
    <property type="entry name" value="RelE-like"/>
    <property type="match status" value="1"/>
</dbReference>
<reference evidence="1 2" key="1">
    <citation type="journal article" date="2011" name="Stand. Genomic Sci.">
        <title>Complete genome sequence of Rhodospirillum rubrum type strain (S1).</title>
        <authorList>
            <person name="Munk A.C."/>
            <person name="Copeland A."/>
            <person name="Lucas S."/>
            <person name="Lapidus A."/>
            <person name="Del Rio T.G."/>
            <person name="Barry K."/>
            <person name="Detter J.C."/>
            <person name="Hammon N."/>
            <person name="Israni S."/>
            <person name="Pitluck S."/>
            <person name="Brettin T."/>
            <person name="Bruce D."/>
            <person name="Han C."/>
            <person name="Tapia R."/>
            <person name="Gilna P."/>
            <person name="Schmutz J."/>
            <person name="Larimer F."/>
            <person name="Land M."/>
            <person name="Kyrpides N.C."/>
            <person name="Mavromatis K."/>
            <person name="Richardson P."/>
            <person name="Rohde M."/>
            <person name="Goker M."/>
            <person name="Klenk H.P."/>
            <person name="Zhang Y."/>
            <person name="Roberts G.P."/>
            <person name="Reslewic S."/>
            <person name="Schwartz D.C."/>
        </authorList>
    </citation>
    <scope>NUCLEOTIDE SEQUENCE [LARGE SCALE GENOMIC DNA]</scope>
    <source>
        <strain evidence="2">ATCC 11170 / ATH 1.1.1 / DSM 467 / LMG 4362 / NCIMB 8255 / S1</strain>
    </source>
</reference>
<accession>Q2RYI5</accession>
<dbReference type="eggNOG" id="COG3549">
    <property type="taxonomic scope" value="Bacteria"/>
</dbReference>